<organism evidence="4 5">
    <name type="scientific">Sellimonas catena</name>
    <dbReference type="NCBI Taxonomy" id="2994035"/>
    <lineage>
        <taxon>Bacteria</taxon>
        <taxon>Bacillati</taxon>
        <taxon>Bacillota</taxon>
        <taxon>Clostridia</taxon>
        <taxon>Lachnospirales</taxon>
        <taxon>Lachnospiraceae</taxon>
        <taxon>Sellimonas</taxon>
    </lineage>
</organism>
<keyword evidence="5" id="KW-1185">Reference proteome</keyword>
<dbReference type="InterPro" id="IPR000182">
    <property type="entry name" value="GNAT_dom"/>
</dbReference>
<dbReference type="AlphaFoldDB" id="A0A9W6C7J9"/>
<evidence type="ECO:0000256" key="2">
    <source>
        <dbReference type="ARBA" id="ARBA00023315"/>
    </source>
</evidence>
<dbReference type="Proteomes" id="UP001145145">
    <property type="component" value="Unassembled WGS sequence"/>
</dbReference>
<dbReference type="Pfam" id="PF00583">
    <property type="entry name" value="Acetyltransf_1"/>
    <property type="match status" value="1"/>
</dbReference>
<gene>
    <name evidence="4" type="ORF">Selli1_25770</name>
</gene>
<dbReference type="InterPro" id="IPR050680">
    <property type="entry name" value="YpeA/RimI_acetyltransf"/>
</dbReference>
<dbReference type="EMBL" id="BSBO01000028">
    <property type="protein sequence ID" value="GLG05403.1"/>
    <property type="molecule type" value="Genomic_DNA"/>
</dbReference>
<dbReference type="GO" id="GO:0016747">
    <property type="term" value="F:acyltransferase activity, transferring groups other than amino-acyl groups"/>
    <property type="evidence" value="ECO:0007669"/>
    <property type="project" value="InterPro"/>
</dbReference>
<keyword evidence="2" id="KW-0012">Acyltransferase</keyword>
<evidence type="ECO:0000256" key="1">
    <source>
        <dbReference type="ARBA" id="ARBA00022679"/>
    </source>
</evidence>
<name>A0A9W6C7J9_9FIRM</name>
<evidence type="ECO:0000313" key="5">
    <source>
        <dbReference type="Proteomes" id="UP001145145"/>
    </source>
</evidence>
<evidence type="ECO:0000259" key="3">
    <source>
        <dbReference type="PROSITE" id="PS51186"/>
    </source>
</evidence>
<dbReference type="CDD" id="cd04301">
    <property type="entry name" value="NAT_SF"/>
    <property type="match status" value="1"/>
</dbReference>
<accession>A0A9W6C7J9</accession>
<dbReference type="RefSeq" id="WP_281873253.1">
    <property type="nucleotide sequence ID" value="NZ_BSBO01000028.1"/>
</dbReference>
<feature type="domain" description="N-acetyltransferase" evidence="3">
    <location>
        <begin position="19"/>
        <end position="150"/>
    </location>
</feature>
<dbReference type="SUPFAM" id="SSF55729">
    <property type="entry name" value="Acyl-CoA N-acyltransferases (Nat)"/>
    <property type="match status" value="1"/>
</dbReference>
<comment type="caution">
    <text evidence="4">The sequence shown here is derived from an EMBL/GenBank/DDBJ whole genome shotgun (WGS) entry which is preliminary data.</text>
</comment>
<dbReference type="InterPro" id="IPR016181">
    <property type="entry name" value="Acyl_CoA_acyltransferase"/>
</dbReference>
<sequence>MKIVVHTMEYHGGAMVSDLPMKNYSDVNYHEYKRIYNECFRDMRKALQIFPVDCCNSKEELQLKKEKIYVLEIDNRFIGSVAIYDNEIDDLIVEKSFQRMGYGEALLQFAISYLQSNHVSPIVLRVADWNQGAVKMYLKNGFSIIKTDVI</sequence>
<keyword evidence="1" id="KW-0808">Transferase</keyword>
<dbReference type="PANTHER" id="PTHR43420">
    <property type="entry name" value="ACETYLTRANSFERASE"/>
    <property type="match status" value="1"/>
</dbReference>
<reference evidence="4 5" key="1">
    <citation type="journal article" date="2023" name="Int. J. Syst. Evol. Microbiol.">
        <title>Sellimonas catena sp. nov., isolated from human faeces.</title>
        <authorList>
            <person name="Hisatomi A."/>
            <person name="Ohkuma M."/>
            <person name="Sakamoto M."/>
        </authorList>
    </citation>
    <scope>NUCLEOTIDE SEQUENCE [LARGE SCALE GENOMIC DNA]</scope>
    <source>
        <strain evidence="4 5">12EGH17</strain>
    </source>
</reference>
<evidence type="ECO:0000313" key="4">
    <source>
        <dbReference type="EMBL" id="GLG05403.1"/>
    </source>
</evidence>
<protein>
    <recommendedName>
        <fullName evidence="3">N-acetyltransferase domain-containing protein</fullName>
    </recommendedName>
</protein>
<dbReference type="PROSITE" id="PS51186">
    <property type="entry name" value="GNAT"/>
    <property type="match status" value="1"/>
</dbReference>
<dbReference type="Gene3D" id="3.40.630.30">
    <property type="match status" value="1"/>
</dbReference>
<proteinExistence type="predicted"/>